<accession>A0A7J7JL44</accession>
<evidence type="ECO:0000313" key="2">
    <source>
        <dbReference type="Proteomes" id="UP000593567"/>
    </source>
</evidence>
<gene>
    <name evidence="1" type="ORF">EB796_014616</name>
</gene>
<dbReference type="AlphaFoldDB" id="A0A7J7JL44"/>
<keyword evidence="2" id="KW-1185">Reference proteome</keyword>
<name>A0A7J7JL44_BUGNE</name>
<dbReference type="EMBL" id="VXIV02002151">
    <property type="protein sequence ID" value="KAF6027072.1"/>
    <property type="molecule type" value="Genomic_DNA"/>
</dbReference>
<dbReference type="Proteomes" id="UP000593567">
    <property type="component" value="Unassembled WGS sequence"/>
</dbReference>
<reference evidence="1" key="1">
    <citation type="submission" date="2020-06" db="EMBL/GenBank/DDBJ databases">
        <title>Draft genome of Bugula neritina, a colonial animal packing powerful symbionts and potential medicines.</title>
        <authorList>
            <person name="Rayko M."/>
        </authorList>
    </citation>
    <scope>NUCLEOTIDE SEQUENCE [LARGE SCALE GENOMIC DNA]</scope>
    <source>
        <strain evidence="1">Kwan_BN1</strain>
    </source>
</reference>
<evidence type="ECO:0000313" key="1">
    <source>
        <dbReference type="EMBL" id="KAF6027072.1"/>
    </source>
</evidence>
<protein>
    <submittedName>
        <fullName evidence="1">Uncharacterized protein</fullName>
    </submittedName>
</protein>
<comment type="caution">
    <text evidence="1">The sequence shown here is derived from an EMBL/GenBank/DDBJ whole genome shotgun (WGS) entry which is preliminary data.</text>
</comment>
<sequence>MTHVLLLRPLTPVSTELETIIFIEFIACDGVSSHNCYPPTTRVQRAVTAIVIKGFHFVPRDTFSFISPAFLISKDFAAIIFVQ</sequence>
<organism evidence="1 2">
    <name type="scientific">Bugula neritina</name>
    <name type="common">Brown bryozoan</name>
    <name type="synonym">Sertularia neritina</name>
    <dbReference type="NCBI Taxonomy" id="10212"/>
    <lineage>
        <taxon>Eukaryota</taxon>
        <taxon>Metazoa</taxon>
        <taxon>Spiralia</taxon>
        <taxon>Lophotrochozoa</taxon>
        <taxon>Bryozoa</taxon>
        <taxon>Gymnolaemata</taxon>
        <taxon>Cheilostomatida</taxon>
        <taxon>Flustrina</taxon>
        <taxon>Buguloidea</taxon>
        <taxon>Bugulidae</taxon>
        <taxon>Bugula</taxon>
    </lineage>
</organism>
<proteinExistence type="predicted"/>